<protein>
    <recommendedName>
        <fullName evidence="3">CAAX prenyl protease 2/Lysostaphin resistance protein A-like domain-containing protein</fullName>
    </recommendedName>
</protein>
<dbReference type="Proteomes" id="UP000283380">
    <property type="component" value="Unassembled WGS sequence"/>
</dbReference>
<dbReference type="EMBL" id="QOCU01000002">
    <property type="protein sequence ID" value="RHW52890.1"/>
    <property type="molecule type" value="Genomic_DNA"/>
</dbReference>
<evidence type="ECO:0000256" key="1">
    <source>
        <dbReference type="ARBA" id="ARBA00009067"/>
    </source>
</evidence>
<evidence type="ECO:0000256" key="2">
    <source>
        <dbReference type="SAM" id="Phobius"/>
    </source>
</evidence>
<evidence type="ECO:0000259" key="3">
    <source>
        <dbReference type="Pfam" id="PF02517"/>
    </source>
</evidence>
<evidence type="ECO:0000313" key="4">
    <source>
        <dbReference type="EMBL" id="RHW52890.1"/>
    </source>
</evidence>
<comment type="caution">
    <text evidence="4">The sequence shown here is derived from an EMBL/GenBank/DDBJ whole genome shotgun (WGS) entry which is preliminary data.</text>
</comment>
<feature type="transmembrane region" description="Helical" evidence="2">
    <location>
        <begin position="12"/>
        <end position="31"/>
    </location>
</feature>
<dbReference type="Pfam" id="PF02517">
    <property type="entry name" value="Rce1-like"/>
    <property type="match status" value="1"/>
</dbReference>
<feature type="transmembrane region" description="Helical" evidence="2">
    <location>
        <begin position="51"/>
        <end position="67"/>
    </location>
</feature>
<feature type="domain" description="CAAX prenyl protease 2/Lysostaphin resistance protein A-like" evidence="3">
    <location>
        <begin position="105"/>
        <end position="190"/>
    </location>
</feature>
<reference evidence="4 5" key="1">
    <citation type="submission" date="2018-07" db="EMBL/GenBank/DDBJ databases">
        <title>Genome sequences of six Lactobacillus spp. isolated from bumble bee guts.</title>
        <authorList>
            <person name="Motta E.V.S."/>
            <person name="Moran N.A."/>
        </authorList>
    </citation>
    <scope>NUCLEOTIDE SEQUENCE [LARGE SCALE GENOMIC DNA]</scope>
    <source>
        <strain evidence="4 5">BI-4G</strain>
    </source>
</reference>
<dbReference type="RefSeq" id="WP_118896552.1">
    <property type="nucleotide sequence ID" value="NZ_QOCT01000006.1"/>
</dbReference>
<evidence type="ECO:0000313" key="5">
    <source>
        <dbReference type="Proteomes" id="UP000283380"/>
    </source>
</evidence>
<feature type="transmembrane region" description="Helical" evidence="2">
    <location>
        <begin position="172"/>
        <end position="194"/>
    </location>
</feature>
<feature type="transmembrane region" description="Helical" evidence="2">
    <location>
        <begin position="79"/>
        <end position="96"/>
    </location>
</feature>
<accession>A0ABX9LVI2</accession>
<keyword evidence="2" id="KW-1133">Transmembrane helix</keyword>
<keyword evidence="2" id="KW-0812">Transmembrane</keyword>
<keyword evidence="2" id="KW-0472">Membrane</keyword>
<comment type="similarity">
    <text evidence="1">Belongs to the UPF0177 family.</text>
</comment>
<keyword evidence="5" id="KW-1185">Reference proteome</keyword>
<proteinExistence type="inferred from homology"/>
<organism evidence="4 5">
    <name type="scientific">Lactobacillus bombicola</name>
    <dbReference type="NCBI Taxonomy" id="1505723"/>
    <lineage>
        <taxon>Bacteria</taxon>
        <taxon>Bacillati</taxon>
        <taxon>Bacillota</taxon>
        <taxon>Bacilli</taxon>
        <taxon>Lactobacillales</taxon>
        <taxon>Lactobacillaceae</taxon>
        <taxon>Lactobacillus</taxon>
    </lineage>
</organism>
<gene>
    <name evidence="4" type="ORF">DS834_03125</name>
</gene>
<dbReference type="InterPro" id="IPR003675">
    <property type="entry name" value="Rce1/LyrA-like_dom"/>
</dbReference>
<sequence length="195" mass="22800">MRIITTETTIKKILMTVGFYFFDEICVRLIFRLCLESRRFELLSVKMTRDIITLFIFLVFIFHTKIVEKHDFKISFCKLFLAFFLVFIFLMTTGNAKQEVDPRTIFHALIFSPIIEEVISRKVIFSGLKESGHIVLGIILSTLLFVSLHVDFSITGLIYFTIMSFALMLIQLWTNSVINSILLHSFINFVILFIF</sequence>
<feature type="transmembrane region" description="Helical" evidence="2">
    <location>
        <begin position="134"/>
        <end position="160"/>
    </location>
</feature>
<name>A0ABX9LVI2_9LACO</name>